<organism evidence="5 6">
    <name type="scientific">Malassezia yamatoensis</name>
    <dbReference type="NCBI Taxonomy" id="253288"/>
    <lineage>
        <taxon>Eukaryota</taxon>
        <taxon>Fungi</taxon>
        <taxon>Dikarya</taxon>
        <taxon>Basidiomycota</taxon>
        <taxon>Ustilaginomycotina</taxon>
        <taxon>Malasseziomycetes</taxon>
        <taxon>Malasseziales</taxon>
        <taxon>Malasseziaceae</taxon>
        <taxon>Malassezia</taxon>
    </lineage>
</organism>
<reference evidence="5 6" key="1">
    <citation type="submission" date="2023-03" db="EMBL/GenBank/DDBJ databases">
        <title>Mating type loci evolution in Malassezia.</title>
        <authorList>
            <person name="Coelho M.A."/>
        </authorList>
    </citation>
    <scope>NUCLEOTIDE SEQUENCE [LARGE SCALE GENOMIC DNA]</scope>
    <source>
        <strain evidence="5 6">CBS 9725</strain>
    </source>
</reference>
<evidence type="ECO:0000313" key="6">
    <source>
        <dbReference type="Proteomes" id="UP001219567"/>
    </source>
</evidence>
<proteinExistence type="inferred from homology"/>
<dbReference type="SUPFAM" id="SSF51735">
    <property type="entry name" value="NAD(P)-binding Rossmann-fold domains"/>
    <property type="match status" value="1"/>
</dbReference>
<feature type="domain" description="3-hydroxyacyl-CoA dehydrogenase NAD binding" evidence="4">
    <location>
        <begin position="8"/>
        <end position="204"/>
    </location>
</feature>
<keyword evidence="2 5" id="KW-0560">Oxidoreductase</keyword>
<name>A0AAJ5YX86_9BASI</name>
<evidence type="ECO:0000313" key="5">
    <source>
        <dbReference type="EMBL" id="WFD00929.1"/>
    </source>
</evidence>
<accession>A0AAJ5YX86</accession>
<dbReference type="InterPro" id="IPR006176">
    <property type="entry name" value="3-OHacyl-CoA_DH_NAD-bd"/>
</dbReference>
<dbReference type="Gene3D" id="3.40.50.720">
    <property type="entry name" value="NAD(P)-binding Rossmann-like Domain"/>
    <property type="match status" value="1"/>
</dbReference>
<dbReference type="PANTHER" id="PTHR48075">
    <property type="entry name" value="3-HYDROXYACYL-COA DEHYDROGENASE FAMILY PROTEIN"/>
    <property type="match status" value="1"/>
</dbReference>
<gene>
    <name evidence="5" type="ORF">MYAM1_003685</name>
</gene>
<dbReference type="Gene3D" id="1.10.1040.10">
    <property type="entry name" value="N-(1-d-carboxylethyl)-l-norvaline Dehydrogenase, domain 2"/>
    <property type="match status" value="1"/>
</dbReference>
<evidence type="ECO:0000259" key="3">
    <source>
        <dbReference type="Pfam" id="PF00725"/>
    </source>
</evidence>
<dbReference type="Pfam" id="PF00725">
    <property type="entry name" value="3HCDH"/>
    <property type="match status" value="1"/>
</dbReference>
<feature type="domain" description="3-hydroxyacyl-CoA dehydrogenase C-terminal" evidence="3">
    <location>
        <begin position="207"/>
        <end position="266"/>
    </location>
</feature>
<dbReference type="Proteomes" id="UP001219567">
    <property type="component" value="Chromosome 6"/>
</dbReference>
<dbReference type="GO" id="GO:0070403">
    <property type="term" value="F:NAD+ binding"/>
    <property type="evidence" value="ECO:0007669"/>
    <property type="project" value="InterPro"/>
</dbReference>
<protein>
    <submittedName>
        <fullName evidence="5">3-hydroxybutyryl-CoA dehydrogenase</fullName>
        <ecNumber evidence="5">1.1.1.157</ecNumber>
    </submittedName>
</protein>
<dbReference type="InterPro" id="IPR006108">
    <property type="entry name" value="3HC_DH_C"/>
</dbReference>
<dbReference type="AlphaFoldDB" id="A0AAJ5YX86"/>
<dbReference type="PANTHER" id="PTHR48075:SF5">
    <property type="entry name" value="3-HYDROXYBUTYRYL-COA DEHYDROGENASE"/>
    <property type="match status" value="1"/>
</dbReference>
<sequence>MQWDVQTLSVVGCGQMGIGIAFVAAIHAEIPNIVLVDISLDRAEQGRNALREQVMRAAKYRRIDPQRVDKIMNSVHVVATIEELSTSSNGATPDLVIEAAAEDMEIKQQLIARLAKHLPLSTILATNTSSLSVTTIARAASDVFDDATSAQTSAERVVGIHFFNPVQVMRLVEIVPGLVTSQDVIDRASQFAKSCRKRTVLCVDTPGFIVNRINIAAVREAIRMAESKEASYEDIDQAMVLGMRHPMGPLRLADFVGLFIRKGGLAKYWRDMQYIDDAKWGTMVGIDSNGNKYWENVHEQPGRTRWVDYASRDPDTTQLEPIWHAWLTNMRKDAPSQDRSVQRFLQPWEAPAFENFTGTRGSFRTYNTTKPKLYDWEPTIAQRNGP</sequence>
<dbReference type="Pfam" id="PF02737">
    <property type="entry name" value="3HCDH_N"/>
    <property type="match status" value="1"/>
</dbReference>
<evidence type="ECO:0000259" key="4">
    <source>
        <dbReference type="Pfam" id="PF02737"/>
    </source>
</evidence>
<dbReference type="InterPro" id="IPR036291">
    <property type="entry name" value="NAD(P)-bd_dom_sf"/>
</dbReference>
<dbReference type="InterPro" id="IPR008927">
    <property type="entry name" value="6-PGluconate_DH-like_C_sf"/>
</dbReference>
<dbReference type="GO" id="GO:0006631">
    <property type="term" value="P:fatty acid metabolic process"/>
    <property type="evidence" value="ECO:0007669"/>
    <property type="project" value="InterPro"/>
</dbReference>
<dbReference type="InterPro" id="IPR007763">
    <property type="entry name" value="NDUFA12"/>
</dbReference>
<dbReference type="Pfam" id="PF05071">
    <property type="entry name" value="NDUFA12"/>
    <property type="match status" value="1"/>
</dbReference>
<dbReference type="EMBL" id="CP119948">
    <property type="protein sequence ID" value="WFD00929.1"/>
    <property type="molecule type" value="Genomic_DNA"/>
</dbReference>
<evidence type="ECO:0000256" key="2">
    <source>
        <dbReference type="ARBA" id="ARBA00023002"/>
    </source>
</evidence>
<dbReference type="InterPro" id="IPR013328">
    <property type="entry name" value="6PGD_dom2"/>
</dbReference>
<dbReference type="GO" id="GO:0008691">
    <property type="term" value="F:3-hydroxybutyryl-CoA dehydrogenase activity"/>
    <property type="evidence" value="ECO:0007669"/>
    <property type="project" value="UniProtKB-EC"/>
</dbReference>
<dbReference type="EC" id="1.1.1.157" evidence="5"/>
<comment type="similarity">
    <text evidence="1">Belongs to the complex I NDUFA12 subunit family.</text>
</comment>
<evidence type="ECO:0000256" key="1">
    <source>
        <dbReference type="ARBA" id="ARBA00007355"/>
    </source>
</evidence>
<dbReference type="SUPFAM" id="SSF48179">
    <property type="entry name" value="6-phosphogluconate dehydrogenase C-terminal domain-like"/>
    <property type="match status" value="1"/>
</dbReference>
<keyword evidence="6" id="KW-1185">Reference proteome</keyword>
<dbReference type="GO" id="GO:0045271">
    <property type="term" value="C:respiratory chain complex I"/>
    <property type="evidence" value="ECO:0007669"/>
    <property type="project" value="InterPro"/>
</dbReference>